<feature type="region of interest" description="Disordered" evidence="6">
    <location>
        <begin position="1"/>
        <end position="54"/>
    </location>
</feature>
<evidence type="ECO:0000313" key="8">
    <source>
        <dbReference type="EMBL" id="OWA50113.1"/>
    </source>
</evidence>
<feature type="region of interest" description="Disordered" evidence="6">
    <location>
        <begin position="129"/>
        <end position="148"/>
    </location>
</feature>
<gene>
    <name evidence="8" type="ORF">BV898_14639</name>
</gene>
<dbReference type="Pfam" id="PF00010">
    <property type="entry name" value="HLH"/>
    <property type="match status" value="1"/>
</dbReference>
<dbReference type="SUPFAM" id="SSF47459">
    <property type="entry name" value="HLH, helix-loop-helix DNA-binding domain"/>
    <property type="match status" value="1"/>
</dbReference>
<dbReference type="GO" id="GO:0000981">
    <property type="term" value="F:DNA-binding transcription factor activity, RNA polymerase II-specific"/>
    <property type="evidence" value="ECO:0007669"/>
    <property type="project" value="TreeGrafter"/>
</dbReference>
<sequence length="148" mass="16490">MGRKKKAASDSLGVRIAPMDGSRKCDDNGRPARKHSGGSRFAEKPVQRNAANARERARMRTLSKAFSRLKTTLPWVPADTKLSKLDTLRSALTYIQHLCRVLNDDPDQSEEAIIQPVRQTWPLMTTHTPSAMSARHLPRTGDNPIFSA</sequence>
<dbReference type="PANTHER" id="PTHR23349:SF72">
    <property type="entry name" value="HLH54F"/>
    <property type="match status" value="1"/>
</dbReference>
<evidence type="ECO:0000313" key="9">
    <source>
        <dbReference type="Proteomes" id="UP000192578"/>
    </source>
</evidence>
<keyword evidence="9" id="KW-1185">Reference proteome</keyword>
<dbReference type="OrthoDB" id="6233288at2759"/>
<keyword evidence="3" id="KW-0238">DNA-binding</keyword>
<dbReference type="FunFam" id="4.10.280.10:FF:000010">
    <property type="entry name" value="Scleraxis bHLH transcription factor"/>
    <property type="match status" value="1"/>
</dbReference>
<organism evidence="8 9">
    <name type="scientific">Hypsibius exemplaris</name>
    <name type="common">Freshwater tardigrade</name>
    <dbReference type="NCBI Taxonomy" id="2072580"/>
    <lineage>
        <taxon>Eukaryota</taxon>
        <taxon>Metazoa</taxon>
        <taxon>Ecdysozoa</taxon>
        <taxon>Tardigrada</taxon>
        <taxon>Eutardigrada</taxon>
        <taxon>Parachela</taxon>
        <taxon>Hypsibioidea</taxon>
        <taxon>Hypsibiidae</taxon>
        <taxon>Hypsibius</taxon>
    </lineage>
</organism>
<dbReference type="GO" id="GO:0000977">
    <property type="term" value="F:RNA polymerase II transcription regulatory region sequence-specific DNA binding"/>
    <property type="evidence" value="ECO:0007669"/>
    <property type="project" value="TreeGrafter"/>
</dbReference>
<dbReference type="Proteomes" id="UP000192578">
    <property type="component" value="Unassembled WGS sequence"/>
</dbReference>
<reference evidence="9" key="1">
    <citation type="submission" date="2017-01" db="EMBL/GenBank/DDBJ databases">
        <title>Comparative genomics of anhydrobiosis in the tardigrade Hypsibius dujardini.</title>
        <authorList>
            <person name="Yoshida Y."/>
            <person name="Koutsovoulos G."/>
            <person name="Laetsch D."/>
            <person name="Stevens L."/>
            <person name="Kumar S."/>
            <person name="Horikawa D."/>
            <person name="Ishino K."/>
            <person name="Komine S."/>
            <person name="Tomita M."/>
            <person name="Blaxter M."/>
            <person name="Arakawa K."/>
        </authorList>
    </citation>
    <scope>NUCLEOTIDE SEQUENCE [LARGE SCALE GENOMIC DNA]</scope>
    <source>
        <strain evidence="9">Z151</strain>
    </source>
</reference>
<keyword evidence="2" id="KW-0805">Transcription regulation</keyword>
<dbReference type="InterPro" id="IPR050283">
    <property type="entry name" value="E-box_TF_Regulators"/>
</dbReference>
<evidence type="ECO:0000259" key="7">
    <source>
        <dbReference type="PROSITE" id="PS50888"/>
    </source>
</evidence>
<dbReference type="EMBL" id="MTYJ01000182">
    <property type="protein sequence ID" value="OWA50113.1"/>
    <property type="molecule type" value="Genomic_DNA"/>
</dbReference>
<dbReference type="AlphaFoldDB" id="A0A9X6NAZ2"/>
<evidence type="ECO:0000256" key="6">
    <source>
        <dbReference type="SAM" id="MobiDB-lite"/>
    </source>
</evidence>
<name>A0A9X6NAZ2_HYPEX</name>
<comment type="caution">
    <text evidence="8">The sequence shown here is derived from an EMBL/GenBank/DDBJ whole genome shotgun (WGS) entry which is preliminary data.</text>
</comment>
<dbReference type="PANTHER" id="PTHR23349">
    <property type="entry name" value="BASIC HELIX-LOOP-HELIX TRANSCRIPTION FACTOR, TWIST"/>
    <property type="match status" value="1"/>
</dbReference>
<evidence type="ECO:0000256" key="2">
    <source>
        <dbReference type="ARBA" id="ARBA00023015"/>
    </source>
</evidence>
<dbReference type="Gene3D" id="4.10.280.10">
    <property type="entry name" value="Helix-loop-helix DNA-binding domain"/>
    <property type="match status" value="1"/>
</dbReference>
<dbReference type="SMART" id="SM00353">
    <property type="entry name" value="HLH"/>
    <property type="match status" value="1"/>
</dbReference>
<evidence type="ECO:0000256" key="1">
    <source>
        <dbReference type="ARBA" id="ARBA00004123"/>
    </source>
</evidence>
<evidence type="ECO:0000256" key="5">
    <source>
        <dbReference type="ARBA" id="ARBA00023242"/>
    </source>
</evidence>
<dbReference type="InterPro" id="IPR011598">
    <property type="entry name" value="bHLH_dom"/>
</dbReference>
<dbReference type="InterPro" id="IPR036638">
    <property type="entry name" value="HLH_DNA-bd_sf"/>
</dbReference>
<feature type="compositionally biased region" description="Basic and acidic residues" evidence="6">
    <location>
        <begin position="21"/>
        <end position="30"/>
    </location>
</feature>
<evidence type="ECO:0000256" key="4">
    <source>
        <dbReference type="ARBA" id="ARBA00023163"/>
    </source>
</evidence>
<protein>
    <submittedName>
        <fullName evidence="8">Transcription factor 21</fullName>
    </submittedName>
</protein>
<dbReference type="PROSITE" id="PS50888">
    <property type="entry name" value="BHLH"/>
    <property type="match status" value="1"/>
</dbReference>
<accession>A0A9X6NAZ2</accession>
<keyword evidence="5" id="KW-0539">Nucleus</keyword>
<comment type="subcellular location">
    <subcellularLocation>
        <location evidence="1">Nucleus</location>
    </subcellularLocation>
</comment>
<proteinExistence type="predicted"/>
<dbReference type="GO" id="GO:0046983">
    <property type="term" value="F:protein dimerization activity"/>
    <property type="evidence" value="ECO:0007669"/>
    <property type="project" value="InterPro"/>
</dbReference>
<dbReference type="GO" id="GO:0032502">
    <property type="term" value="P:developmental process"/>
    <property type="evidence" value="ECO:0007669"/>
    <property type="project" value="TreeGrafter"/>
</dbReference>
<feature type="domain" description="BHLH" evidence="7">
    <location>
        <begin position="46"/>
        <end position="98"/>
    </location>
</feature>
<keyword evidence="4" id="KW-0804">Transcription</keyword>
<dbReference type="GO" id="GO:0005634">
    <property type="term" value="C:nucleus"/>
    <property type="evidence" value="ECO:0007669"/>
    <property type="project" value="UniProtKB-SubCell"/>
</dbReference>
<evidence type="ECO:0000256" key="3">
    <source>
        <dbReference type="ARBA" id="ARBA00023125"/>
    </source>
</evidence>